<name>A0AAQ3SFA0_PASNO</name>
<dbReference type="SUPFAM" id="SSF50630">
    <property type="entry name" value="Acid proteases"/>
    <property type="match status" value="1"/>
</dbReference>
<dbReference type="PANTHER" id="PTHR15503">
    <property type="entry name" value="LDOC1 RELATED"/>
    <property type="match status" value="1"/>
</dbReference>
<dbReference type="CDD" id="cd00303">
    <property type="entry name" value="retropepsin_like"/>
    <property type="match status" value="1"/>
</dbReference>
<gene>
    <name evidence="1" type="ORF">U9M48_001525</name>
</gene>
<accession>A0AAQ3SFA0</accession>
<sequence length="489" mass="55313">MMHFSAAAACWLPSVEKKLRTVSWEEFCHMLLVRFGRDQHEIHILDRLTAYKCHTDPLHYTMRFIEGLRPELKAAVLMQQPSDLDTAYILSQLQEEVTGASCKDSRRPDAYSNFKPVGRGPYPLPLPPPKQVCHGQRIGVPWTLHIFVLHMTKWPLCGHTGVPRGYVSVAQRNGLVITNALPSVQLHVLQEVWDLFQIEDDQLSQPADQPSEQDSQLFLTLSAAAAQGTEGPRTVRFHGRLFDRDVLILVDSGSTHTTVSSRMLADIPGICPLPSPIPVQVVNGTRMQCSAQMLSGLSVQACSFISNLKILELHHFDMIVGMDWLEQCSHMCVHWKQKWLDIPYQGATICMQGLVPSLPEGSVIAVCTPALDEQQVVVDKLQPEMRQLLLQYSDVFDKPTGLPPARHYDHTIPLIAGNGKIRRLTYLELYSLARKPAINVNMSWHTPLFDLFHLPLSEEAFDQLLLLQNDFENCIPSSDFDQWSYIWNK</sequence>
<evidence type="ECO:0000313" key="2">
    <source>
        <dbReference type="Proteomes" id="UP001341281"/>
    </source>
</evidence>
<proteinExistence type="predicted"/>
<dbReference type="InterPro" id="IPR021109">
    <property type="entry name" value="Peptidase_aspartic_dom_sf"/>
</dbReference>
<dbReference type="Proteomes" id="UP001341281">
    <property type="component" value="Chromosome 01"/>
</dbReference>
<dbReference type="InterPro" id="IPR032567">
    <property type="entry name" value="RTL1-rel"/>
</dbReference>
<dbReference type="PANTHER" id="PTHR15503:SF22">
    <property type="entry name" value="TRANSPOSON TY3-I GAG POLYPROTEIN"/>
    <property type="match status" value="1"/>
</dbReference>
<protein>
    <recommendedName>
        <fullName evidence="3">Retrotransposon gag domain-containing protein</fullName>
    </recommendedName>
</protein>
<dbReference type="EMBL" id="CP144745">
    <property type="protein sequence ID" value="WVZ50251.1"/>
    <property type="molecule type" value="Genomic_DNA"/>
</dbReference>
<keyword evidence="2" id="KW-1185">Reference proteome</keyword>
<dbReference type="Pfam" id="PF08284">
    <property type="entry name" value="RVP_2"/>
    <property type="match status" value="1"/>
</dbReference>
<dbReference type="AlphaFoldDB" id="A0AAQ3SFA0"/>
<organism evidence="1 2">
    <name type="scientific">Paspalum notatum var. saurae</name>
    <dbReference type="NCBI Taxonomy" id="547442"/>
    <lineage>
        <taxon>Eukaryota</taxon>
        <taxon>Viridiplantae</taxon>
        <taxon>Streptophyta</taxon>
        <taxon>Embryophyta</taxon>
        <taxon>Tracheophyta</taxon>
        <taxon>Spermatophyta</taxon>
        <taxon>Magnoliopsida</taxon>
        <taxon>Liliopsida</taxon>
        <taxon>Poales</taxon>
        <taxon>Poaceae</taxon>
        <taxon>PACMAD clade</taxon>
        <taxon>Panicoideae</taxon>
        <taxon>Andropogonodae</taxon>
        <taxon>Paspaleae</taxon>
        <taxon>Paspalinae</taxon>
        <taxon>Paspalum</taxon>
    </lineage>
</organism>
<dbReference type="Gene3D" id="2.40.70.10">
    <property type="entry name" value="Acid Proteases"/>
    <property type="match status" value="1"/>
</dbReference>
<evidence type="ECO:0000313" key="1">
    <source>
        <dbReference type="EMBL" id="WVZ50251.1"/>
    </source>
</evidence>
<evidence type="ECO:0008006" key="3">
    <source>
        <dbReference type="Google" id="ProtNLM"/>
    </source>
</evidence>
<reference evidence="1 2" key="1">
    <citation type="submission" date="2024-02" db="EMBL/GenBank/DDBJ databases">
        <title>High-quality chromosome-scale genome assembly of Pensacola bahiagrass (Paspalum notatum Flugge var. saurae).</title>
        <authorList>
            <person name="Vega J.M."/>
            <person name="Podio M."/>
            <person name="Orjuela J."/>
            <person name="Siena L.A."/>
            <person name="Pessino S.C."/>
            <person name="Combes M.C."/>
            <person name="Mariac C."/>
            <person name="Albertini E."/>
            <person name="Pupilli F."/>
            <person name="Ortiz J.P.A."/>
            <person name="Leblanc O."/>
        </authorList>
    </citation>
    <scope>NUCLEOTIDE SEQUENCE [LARGE SCALE GENOMIC DNA]</scope>
    <source>
        <strain evidence="1">R1</strain>
        <tissue evidence="1">Leaf</tissue>
    </source>
</reference>